<protein>
    <submittedName>
        <fullName evidence="3">Uncharacterized protein</fullName>
    </submittedName>
</protein>
<proteinExistence type="predicted"/>
<name>A0A0G4EMW4_VITBC</name>
<sequence>MRSLQASSLVLALLASAAVLPFAEATDASSSVDAFWRFLQGTTNQGRGGGRPDPDKCSPCDPCDCEDEKTDMPTSTEEPTTTSTEKPPGYCGDKEIYMMGRCWPYDPKMELSEPQKEGIDAIIGGNIVAGLINLGDIFVFNIEIREPVFNLILKNSFEYAAKRGRGGRDDDLWGNRNGGNSSLPNAPQLPAGQEDPLDGGYTDPKEECCACPANETSGDYDGVSEDENDITDTTVNKGGSVPNAPEEPKEPKDDYDADDDTGVVDSGVVIINEKGNAIINRNSRKTKTLKKEDRV</sequence>
<organism evidence="3 4">
    <name type="scientific">Vitrella brassicaformis (strain CCMP3155)</name>
    <dbReference type="NCBI Taxonomy" id="1169540"/>
    <lineage>
        <taxon>Eukaryota</taxon>
        <taxon>Sar</taxon>
        <taxon>Alveolata</taxon>
        <taxon>Colpodellida</taxon>
        <taxon>Vitrellaceae</taxon>
        <taxon>Vitrella</taxon>
    </lineage>
</organism>
<keyword evidence="4" id="KW-1185">Reference proteome</keyword>
<reference evidence="3 4" key="1">
    <citation type="submission" date="2014-11" db="EMBL/GenBank/DDBJ databases">
        <authorList>
            <person name="Zhu J."/>
            <person name="Qi W."/>
            <person name="Song R."/>
        </authorList>
    </citation>
    <scope>NUCLEOTIDE SEQUENCE [LARGE SCALE GENOMIC DNA]</scope>
</reference>
<evidence type="ECO:0000256" key="2">
    <source>
        <dbReference type="SAM" id="SignalP"/>
    </source>
</evidence>
<feature type="chain" id="PRO_5005187571" evidence="2">
    <location>
        <begin position="26"/>
        <end position="295"/>
    </location>
</feature>
<evidence type="ECO:0000313" key="3">
    <source>
        <dbReference type="EMBL" id="CEL98325.1"/>
    </source>
</evidence>
<feature type="region of interest" description="Disordered" evidence="1">
    <location>
        <begin position="164"/>
        <end position="262"/>
    </location>
</feature>
<dbReference type="EMBL" id="CDMY01000268">
    <property type="protein sequence ID" value="CEL98325.1"/>
    <property type="molecule type" value="Genomic_DNA"/>
</dbReference>
<evidence type="ECO:0000313" key="4">
    <source>
        <dbReference type="Proteomes" id="UP000041254"/>
    </source>
</evidence>
<feature type="compositionally biased region" description="Low complexity" evidence="1">
    <location>
        <begin position="73"/>
        <end position="85"/>
    </location>
</feature>
<feature type="signal peptide" evidence="2">
    <location>
        <begin position="1"/>
        <end position="25"/>
    </location>
</feature>
<dbReference type="InParanoid" id="A0A0G4EMW4"/>
<dbReference type="AlphaFoldDB" id="A0A0G4EMW4"/>
<feature type="region of interest" description="Disordered" evidence="1">
    <location>
        <begin position="66"/>
        <end position="92"/>
    </location>
</feature>
<dbReference type="Proteomes" id="UP000041254">
    <property type="component" value="Unassembled WGS sequence"/>
</dbReference>
<gene>
    <name evidence="3" type="ORF">Vbra_5213</name>
</gene>
<dbReference type="VEuPathDB" id="CryptoDB:Vbra_5213"/>
<accession>A0A0G4EMW4</accession>
<evidence type="ECO:0000256" key="1">
    <source>
        <dbReference type="SAM" id="MobiDB-lite"/>
    </source>
</evidence>
<keyword evidence="2" id="KW-0732">Signal</keyword>